<proteinExistence type="predicted"/>
<gene>
    <name evidence="1" type="ORF">Pint_25353</name>
</gene>
<sequence>MGHRLGQTEIGLGRGHGAANLGLGQGTGSEEFGSRVHFPYNKNKSHDSRSSLLLDSPKYPANPTPARRSWEEARSNSMPTAGYRSASLEALRMIDSNIPQLRTILFRRMTKLEVYFILFFLAIIDFALQVEKQRIMQASIGKPVHTTDGHKGNQDLVGTETIRAGSVKVNHASASAVMTGNAKNMLNPITCTVSPTLDSSASASANPKLKCSGDTKKPSNRSLNFFDRFRKSNSKGSQNTDTVVQKATMERDSRPLLFKFNEGFTNAVKRPVRMHEFLL</sequence>
<comment type="caution">
    <text evidence="1">The sequence shown here is derived from an EMBL/GenBank/DDBJ whole genome shotgun (WGS) entry which is preliminary data.</text>
</comment>
<evidence type="ECO:0000313" key="1">
    <source>
        <dbReference type="EMBL" id="KAJ0034801.1"/>
    </source>
</evidence>
<accession>A0ACC0YCF6</accession>
<dbReference type="EMBL" id="CM047742">
    <property type="protein sequence ID" value="KAJ0034801.1"/>
    <property type="molecule type" value="Genomic_DNA"/>
</dbReference>
<reference evidence="2" key="1">
    <citation type="journal article" date="2023" name="G3 (Bethesda)">
        <title>Genome assembly and association tests identify interacting loci associated with vigor, precocity, and sex in interspecific pistachio rootstocks.</title>
        <authorList>
            <person name="Palmer W."/>
            <person name="Jacygrad E."/>
            <person name="Sagayaradj S."/>
            <person name="Cavanaugh K."/>
            <person name="Han R."/>
            <person name="Bertier L."/>
            <person name="Beede B."/>
            <person name="Kafkas S."/>
            <person name="Golino D."/>
            <person name="Preece J."/>
            <person name="Michelmore R."/>
        </authorList>
    </citation>
    <scope>NUCLEOTIDE SEQUENCE [LARGE SCALE GENOMIC DNA]</scope>
</reference>
<dbReference type="Proteomes" id="UP001163603">
    <property type="component" value="Chromosome 7"/>
</dbReference>
<name>A0ACC0YCF6_9ROSI</name>
<organism evidence="1 2">
    <name type="scientific">Pistacia integerrima</name>
    <dbReference type="NCBI Taxonomy" id="434235"/>
    <lineage>
        <taxon>Eukaryota</taxon>
        <taxon>Viridiplantae</taxon>
        <taxon>Streptophyta</taxon>
        <taxon>Embryophyta</taxon>
        <taxon>Tracheophyta</taxon>
        <taxon>Spermatophyta</taxon>
        <taxon>Magnoliopsida</taxon>
        <taxon>eudicotyledons</taxon>
        <taxon>Gunneridae</taxon>
        <taxon>Pentapetalae</taxon>
        <taxon>rosids</taxon>
        <taxon>malvids</taxon>
        <taxon>Sapindales</taxon>
        <taxon>Anacardiaceae</taxon>
        <taxon>Pistacia</taxon>
    </lineage>
</organism>
<evidence type="ECO:0000313" key="2">
    <source>
        <dbReference type="Proteomes" id="UP001163603"/>
    </source>
</evidence>
<keyword evidence="2" id="KW-1185">Reference proteome</keyword>
<protein>
    <submittedName>
        <fullName evidence="1">Uncharacterized protein</fullName>
    </submittedName>
</protein>